<evidence type="ECO:0000256" key="1">
    <source>
        <dbReference type="SAM" id="MobiDB-lite"/>
    </source>
</evidence>
<gene>
    <name evidence="2" type="ORF">GCM10010269_64260</name>
</gene>
<feature type="region of interest" description="Disordered" evidence="1">
    <location>
        <begin position="74"/>
        <end position="121"/>
    </location>
</feature>
<sequence length="121" mass="13160">MREKSARIRRTRRSRSPPLDAAFAVIARDALRPVTVLTSDSGDLTLPCGPDAEVIKASRSEAVPLPADQICHCTSSRASTPRGDMLSPTRRQAGRAQSLDEASEVEPAGRMQSCHLRKHTL</sequence>
<protein>
    <submittedName>
        <fullName evidence="2">Uncharacterized protein</fullName>
    </submittedName>
</protein>
<evidence type="ECO:0000313" key="3">
    <source>
        <dbReference type="Proteomes" id="UP000606194"/>
    </source>
</evidence>
<dbReference type="EMBL" id="BMTL01000032">
    <property type="protein sequence ID" value="GGS16171.1"/>
    <property type="molecule type" value="Genomic_DNA"/>
</dbReference>
<reference evidence="2" key="1">
    <citation type="journal article" date="2014" name="Int. J. Syst. Evol. Microbiol.">
        <title>Complete genome sequence of Corynebacterium casei LMG S-19264T (=DSM 44701T), isolated from a smear-ripened cheese.</title>
        <authorList>
            <consortium name="US DOE Joint Genome Institute (JGI-PGF)"/>
            <person name="Walter F."/>
            <person name="Albersmeier A."/>
            <person name="Kalinowski J."/>
            <person name="Ruckert C."/>
        </authorList>
    </citation>
    <scope>NUCLEOTIDE SEQUENCE</scope>
    <source>
        <strain evidence="2">JCM 4386</strain>
    </source>
</reference>
<keyword evidence="3" id="KW-1185">Reference proteome</keyword>
<reference evidence="2" key="2">
    <citation type="submission" date="2020-09" db="EMBL/GenBank/DDBJ databases">
        <authorList>
            <person name="Sun Q."/>
            <person name="Ohkuma M."/>
        </authorList>
    </citation>
    <scope>NUCLEOTIDE SEQUENCE</scope>
    <source>
        <strain evidence="2">JCM 4386</strain>
    </source>
</reference>
<accession>A0A918G2J0</accession>
<evidence type="ECO:0000313" key="2">
    <source>
        <dbReference type="EMBL" id="GGS16171.1"/>
    </source>
</evidence>
<comment type="caution">
    <text evidence="2">The sequence shown here is derived from an EMBL/GenBank/DDBJ whole genome shotgun (WGS) entry which is preliminary data.</text>
</comment>
<name>A0A918G2J0_9ACTN</name>
<dbReference type="Proteomes" id="UP000606194">
    <property type="component" value="Unassembled WGS sequence"/>
</dbReference>
<organism evidence="2 3">
    <name type="scientific">Streptomyces humidus</name>
    <dbReference type="NCBI Taxonomy" id="52259"/>
    <lineage>
        <taxon>Bacteria</taxon>
        <taxon>Bacillati</taxon>
        <taxon>Actinomycetota</taxon>
        <taxon>Actinomycetes</taxon>
        <taxon>Kitasatosporales</taxon>
        <taxon>Streptomycetaceae</taxon>
        <taxon>Streptomyces</taxon>
    </lineage>
</organism>
<dbReference type="AlphaFoldDB" id="A0A918G2J0"/>
<proteinExistence type="predicted"/>